<feature type="compositionally biased region" description="Basic and acidic residues" evidence="5">
    <location>
        <begin position="237"/>
        <end position="254"/>
    </location>
</feature>
<dbReference type="OrthoDB" id="676979at2759"/>
<evidence type="ECO:0000256" key="5">
    <source>
        <dbReference type="SAM" id="MobiDB-lite"/>
    </source>
</evidence>
<dbReference type="AlphaFoldDB" id="A0A6P3EJX9"/>
<feature type="region of interest" description="Disordered" evidence="5">
    <location>
        <begin position="700"/>
        <end position="730"/>
    </location>
</feature>
<protein>
    <submittedName>
        <fullName evidence="7">Leucine-rich repeat-containing protein 36</fullName>
    </submittedName>
</protein>
<dbReference type="PROSITE" id="PS51450">
    <property type="entry name" value="LRR"/>
    <property type="match status" value="2"/>
</dbReference>
<dbReference type="InParanoid" id="A0A6P3EJX9"/>
<reference evidence="7" key="1">
    <citation type="submission" date="2025-08" db="UniProtKB">
        <authorList>
            <consortium name="RefSeq"/>
        </authorList>
    </citation>
    <scope>IDENTIFICATION</scope>
</reference>
<keyword evidence="3 4" id="KW-0175">Coiled coil</keyword>
<proteinExistence type="predicted"/>
<dbReference type="OMA" id="HVVPNDM"/>
<dbReference type="InterPro" id="IPR055320">
    <property type="entry name" value="CEP72-like"/>
</dbReference>
<keyword evidence="2" id="KW-0677">Repeat</keyword>
<gene>
    <name evidence="7" type="primary">Lrrc36</name>
</gene>
<dbReference type="CTD" id="55282"/>
<evidence type="ECO:0000313" key="7">
    <source>
        <dbReference type="RefSeq" id="XP_004625931.1"/>
    </source>
</evidence>
<feature type="compositionally biased region" description="Basic and acidic residues" evidence="5">
    <location>
        <begin position="571"/>
        <end position="589"/>
    </location>
</feature>
<keyword evidence="6" id="KW-1185">Reference proteome</keyword>
<dbReference type="InterPro" id="IPR001611">
    <property type="entry name" value="Leu-rich_rpt"/>
</dbReference>
<dbReference type="PANTHER" id="PTHR23311">
    <property type="entry name" value="HEAT SHOCK REGULATED 2"/>
    <property type="match status" value="1"/>
</dbReference>
<evidence type="ECO:0000256" key="4">
    <source>
        <dbReference type="SAM" id="Coils"/>
    </source>
</evidence>
<dbReference type="FunCoup" id="A0A6P3EJX9">
    <property type="interactions" value="1"/>
</dbReference>
<feature type="region of interest" description="Disordered" evidence="5">
    <location>
        <begin position="568"/>
        <end position="597"/>
    </location>
</feature>
<organism evidence="6 7">
    <name type="scientific">Octodon degus</name>
    <name type="common">Degu</name>
    <name type="synonym">Sciurus degus</name>
    <dbReference type="NCBI Taxonomy" id="10160"/>
    <lineage>
        <taxon>Eukaryota</taxon>
        <taxon>Metazoa</taxon>
        <taxon>Chordata</taxon>
        <taxon>Craniata</taxon>
        <taxon>Vertebrata</taxon>
        <taxon>Euteleostomi</taxon>
        <taxon>Mammalia</taxon>
        <taxon>Eutheria</taxon>
        <taxon>Euarchontoglires</taxon>
        <taxon>Glires</taxon>
        <taxon>Rodentia</taxon>
        <taxon>Hystricomorpha</taxon>
        <taxon>Octodontidae</taxon>
        <taxon>Octodon</taxon>
    </lineage>
</organism>
<evidence type="ECO:0000256" key="1">
    <source>
        <dbReference type="ARBA" id="ARBA00022614"/>
    </source>
</evidence>
<evidence type="ECO:0000256" key="2">
    <source>
        <dbReference type="ARBA" id="ARBA00022737"/>
    </source>
</evidence>
<feature type="region of interest" description="Disordered" evidence="5">
    <location>
        <begin position="212"/>
        <end position="293"/>
    </location>
</feature>
<dbReference type="Gene3D" id="3.80.10.10">
    <property type="entry name" value="Ribonuclease Inhibitor"/>
    <property type="match status" value="1"/>
</dbReference>
<dbReference type="PANTHER" id="PTHR23311:SF6">
    <property type="entry name" value="LEUCINE-RICH REPEAT-CONTAINING PROTEIN 36"/>
    <property type="match status" value="1"/>
</dbReference>
<dbReference type="Proteomes" id="UP000515203">
    <property type="component" value="Unplaced"/>
</dbReference>
<accession>A0A6P3EJX9</accession>
<dbReference type="GeneID" id="101569798"/>
<evidence type="ECO:0000256" key="3">
    <source>
        <dbReference type="ARBA" id="ARBA00023054"/>
    </source>
</evidence>
<feature type="region of interest" description="Disordered" evidence="5">
    <location>
        <begin position="475"/>
        <end position="516"/>
    </location>
</feature>
<feature type="coiled-coil region" evidence="4">
    <location>
        <begin position="598"/>
        <end position="676"/>
    </location>
</feature>
<feature type="compositionally biased region" description="Basic and acidic residues" evidence="5">
    <location>
        <begin position="264"/>
        <end position="273"/>
    </location>
</feature>
<sequence>MAEQWDLDEEGIRRLGALTQEQPELVESLSLQGSYAGKIHSIGDAFRNFKNLRSLDLSRNLITSLKGIQYLCSLQDLNLYYNNIPSLVEVSRLQPLPFLKELDLRLNPVVRKDTDYRLFAVYTLQTLEKLDDRAVRDSERKAAKLHFSQLGNSENFLLEVEKSSREKIMKTCGTDEGSSSKVSANADTRIEADSNKGLFIPFPNREIKNSLTSTSATQDNGRPGQKSDTFPLGTQEMTRKDMPSDNHQDDEFRHYSPRQSTVRSPEKMTRDGYRVSFLDNKSSGCSPEKDLMPKPDSYHLTHDASLGTRLDVGDSNQIHPYQLPSGISLENHNSHYSQILSLHGNTGKRPQRNKNYQEYNTKPLSDTKATTFHSCGDLLTSLSNPDSSTGRLLKLSSDLYATTHFNSEPAQLANAEQQLSSSLCDLTSAHGSSPNNFVLGNSLRILRLPPGTSEDREFLAKRSLSPSRRGFKRKDNILTNLNLKHGSRDGSGSEPLSSDLGSSHGLPGNHSPPISARTPHVATVLRQLLELVDKHWSGSGSLLLNKKFLGPARDLLLSLVVPAPAQQRCRSHPEDAPKAFHRRESDLKEAGPPIPNDMESLKQKLVRVLEENLILSEKVQHLEEGAATSVTSGHQSHTYEELLHKNQQLTTQVACLNQELAQLKKLEETVALLHESQRSLVVTNEYLLQQLNKEQRGYSGKALLPPEKTHHLGRSSPFGKSTLSSSSPVAHDTGQYLIQSVSEGAPEPHLWS</sequence>
<name>A0A6P3EJX9_OCTDE</name>
<dbReference type="RefSeq" id="XP_004625931.1">
    <property type="nucleotide sequence ID" value="XM_004625874.2"/>
</dbReference>
<dbReference type="Pfam" id="PF14580">
    <property type="entry name" value="LRR_9"/>
    <property type="match status" value="1"/>
</dbReference>
<evidence type="ECO:0000313" key="6">
    <source>
        <dbReference type="Proteomes" id="UP000515203"/>
    </source>
</evidence>
<keyword evidence="1" id="KW-0433">Leucine-rich repeat</keyword>
<dbReference type="InterPro" id="IPR032675">
    <property type="entry name" value="LRR_dom_sf"/>
</dbReference>
<feature type="compositionally biased region" description="Polar residues" evidence="5">
    <location>
        <begin position="718"/>
        <end position="728"/>
    </location>
</feature>
<dbReference type="SUPFAM" id="SSF52058">
    <property type="entry name" value="L domain-like"/>
    <property type="match status" value="1"/>
</dbReference>